<accession>A0ABD3LVR6</accession>
<keyword evidence="3" id="KW-1185">Reference proteome</keyword>
<gene>
    <name evidence="2" type="ORF">ACJRO7_002515</name>
</gene>
<protein>
    <submittedName>
        <fullName evidence="2">Uncharacterized protein</fullName>
    </submittedName>
</protein>
<dbReference type="AlphaFoldDB" id="A0ABD3LVR6"/>
<proteinExistence type="predicted"/>
<feature type="region of interest" description="Disordered" evidence="1">
    <location>
        <begin position="71"/>
        <end position="96"/>
    </location>
</feature>
<dbReference type="EMBL" id="JBJKBG010000001">
    <property type="protein sequence ID" value="KAL3755472.1"/>
    <property type="molecule type" value="Genomic_DNA"/>
</dbReference>
<feature type="compositionally biased region" description="Gly residues" evidence="1">
    <location>
        <begin position="87"/>
        <end position="96"/>
    </location>
</feature>
<dbReference type="Proteomes" id="UP001634007">
    <property type="component" value="Unassembled WGS sequence"/>
</dbReference>
<evidence type="ECO:0000313" key="3">
    <source>
        <dbReference type="Proteomes" id="UP001634007"/>
    </source>
</evidence>
<evidence type="ECO:0000256" key="1">
    <source>
        <dbReference type="SAM" id="MobiDB-lite"/>
    </source>
</evidence>
<name>A0ABD3LVR6_EUCGL</name>
<reference evidence="2 3" key="1">
    <citation type="submission" date="2024-11" db="EMBL/GenBank/DDBJ databases">
        <title>Chromosome-level genome assembly of Eucalyptus globulus Labill. provides insights into its genome evolution.</title>
        <authorList>
            <person name="Li X."/>
        </authorList>
    </citation>
    <scope>NUCLEOTIDE SEQUENCE [LARGE SCALE GENOMIC DNA]</scope>
    <source>
        <strain evidence="2">CL2024</strain>
        <tissue evidence="2">Fresh tender leaves</tissue>
    </source>
</reference>
<organism evidence="2 3">
    <name type="scientific">Eucalyptus globulus</name>
    <name type="common">Tasmanian blue gum</name>
    <dbReference type="NCBI Taxonomy" id="34317"/>
    <lineage>
        <taxon>Eukaryota</taxon>
        <taxon>Viridiplantae</taxon>
        <taxon>Streptophyta</taxon>
        <taxon>Embryophyta</taxon>
        <taxon>Tracheophyta</taxon>
        <taxon>Spermatophyta</taxon>
        <taxon>Magnoliopsida</taxon>
        <taxon>eudicotyledons</taxon>
        <taxon>Gunneridae</taxon>
        <taxon>Pentapetalae</taxon>
        <taxon>rosids</taxon>
        <taxon>malvids</taxon>
        <taxon>Myrtales</taxon>
        <taxon>Myrtaceae</taxon>
        <taxon>Myrtoideae</taxon>
        <taxon>Eucalypteae</taxon>
        <taxon>Eucalyptus</taxon>
    </lineage>
</organism>
<evidence type="ECO:0000313" key="2">
    <source>
        <dbReference type="EMBL" id="KAL3755472.1"/>
    </source>
</evidence>
<comment type="caution">
    <text evidence="2">The sequence shown here is derived from an EMBL/GenBank/DDBJ whole genome shotgun (WGS) entry which is preliminary data.</text>
</comment>
<sequence>MNVPLLVLIIVPTMRGIFRRRLRIIRWRWLWRLSSAIYASSEPFWQIISRSMPEPMVEIIKKIKAEITKKPKAPWKGHKDYASGFEPAGGFGLTTE</sequence>